<feature type="region of interest" description="Disordered" evidence="1">
    <location>
        <begin position="29"/>
        <end position="55"/>
    </location>
</feature>
<proteinExistence type="predicted"/>
<evidence type="ECO:0000313" key="2">
    <source>
        <dbReference type="EMBL" id="KAJ8380032.1"/>
    </source>
</evidence>
<organism evidence="2 3">
    <name type="scientific">Synaphobranchus kaupii</name>
    <name type="common">Kaup's arrowtooth eel</name>
    <dbReference type="NCBI Taxonomy" id="118154"/>
    <lineage>
        <taxon>Eukaryota</taxon>
        <taxon>Metazoa</taxon>
        <taxon>Chordata</taxon>
        <taxon>Craniata</taxon>
        <taxon>Vertebrata</taxon>
        <taxon>Euteleostomi</taxon>
        <taxon>Actinopterygii</taxon>
        <taxon>Neopterygii</taxon>
        <taxon>Teleostei</taxon>
        <taxon>Anguilliformes</taxon>
        <taxon>Synaphobranchidae</taxon>
        <taxon>Synaphobranchus</taxon>
    </lineage>
</organism>
<evidence type="ECO:0000256" key="1">
    <source>
        <dbReference type="SAM" id="MobiDB-lite"/>
    </source>
</evidence>
<name>A0A9Q1G9M2_SYNKA</name>
<keyword evidence="3" id="KW-1185">Reference proteome</keyword>
<dbReference type="AlphaFoldDB" id="A0A9Q1G9M2"/>
<dbReference type="Proteomes" id="UP001152622">
    <property type="component" value="Chromosome 1"/>
</dbReference>
<feature type="region of interest" description="Disordered" evidence="1">
    <location>
        <begin position="112"/>
        <end position="140"/>
    </location>
</feature>
<accession>A0A9Q1G9M2</accession>
<gene>
    <name evidence="2" type="ORF">SKAU_G00008100</name>
</gene>
<comment type="caution">
    <text evidence="2">The sequence shown here is derived from an EMBL/GenBank/DDBJ whole genome shotgun (WGS) entry which is preliminary data.</text>
</comment>
<sequence>MAAGPQEPEAVKETAAFFVRLVGRLGEIHRSGADEKKSMSPHPGTAISRRGRPECQASQASQAAITLFVTAFFWQKSPVASGAERLATRKPPLQGCRVTTVKGDVLVLSQPSAVPSPKEQQRLRVSGNRQRCPVSDGAKKSRMQRLFTGPFA</sequence>
<reference evidence="2" key="1">
    <citation type="journal article" date="2023" name="Science">
        <title>Genome structures resolve the early diversification of teleost fishes.</title>
        <authorList>
            <person name="Parey E."/>
            <person name="Louis A."/>
            <person name="Montfort J."/>
            <person name="Bouchez O."/>
            <person name="Roques C."/>
            <person name="Iampietro C."/>
            <person name="Lluch J."/>
            <person name="Castinel A."/>
            <person name="Donnadieu C."/>
            <person name="Desvignes T."/>
            <person name="Floi Bucao C."/>
            <person name="Jouanno E."/>
            <person name="Wen M."/>
            <person name="Mejri S."/>
            <person name="Dirks R."/>
            <person name="Jansen H."/>
            <person name="Henkel C."/>
            <person name="Chen W.J."/>
            <person name="Zahm M."/>
            <person name="Cabau C."/>
            <person name="Klopp C."/>
            <person name="Thompson A.W."/>
            <person name="Robinson-Rechavi M."/>
            <person name="Braasch I."/>
            <person name="Lecointre G."/>
            <person name="Bobe J."/>
            <person name="Postlethwait J.H."/>
            <person name="Berthelot C."/>
            <person name="Roest Crollius H."/>
            <person name="Guiguen Y."/>
        </authorList>
    </citation>
    <scope>NUCLEOTIDE SEQUENCE</scope>
    <source>
        <strain evidence="2">WJC10195</strain>
    </source>
</reference>
<protein>
    <submittedName>
        <fullName evidence="2">Uncharacterized protein</fullName>
    </submittedName>
</protein>
<feature type="compositionally biased region" description="Basic and acidic residues" evidence="1">
    <location>
        <begin position="29"/>
        <end position="38"/>
    </location>
</feature>
<evidence type="ECO:0000313" key="3">
    <source>
        <dbReference type="Proteomes" id="UP001152622"/>
    </source>
</evidence>
<dbReference type="EMBL" id="JAINUF010000001">
    <property type="protein sequence ID" value="KAJ8380032.1"/>
    <property type="molecule type" value="Genomic_DNA"/>
</dbReference>